<dbReference type="PANTHER" id="PTHR33696:SF1">
    <property type="entry name" value="T22J18.15"/>
    <property type="match status" value="1"/>
</dbReference>
<proteinExistence type="predicted"/>
<dbReference type="AlphaFoldDB" id="A0A0K9P730"/>
<gene>
    <name evidence="2" type="ORF">ZOSMA_34G00980</name>
</gene>
<protein>
    <submittedName>
        <fullName evidence="2">Uncharacterized protein</fullName>
    </submittedName>
</protein>
<dbReference type="PANTHER" id="PTHR33696">
    <property type="entry name" value="T22J18.15-RELATED"/>
    <property type="match status" value="1"/>
</dbReference>
<evidence type="ECO:0000313" key="3">
    <source>
        <dbReference type="Proteomes" id="UP000036987"/>
    </source>
</evidence>
<dbReference type="EMBL" id="LFYR01001099">
    <property type="protein sequence ID" value="KMZ64818.1"/>
    <property type="molecule type" value="Genomic_DNA"/>
</dbReference>
<keyword evidence="3" id="KW-1185">Reference proteome</keyword>
<organism evidence="2 3">
    <name type="scientific">Zostera marina</name>
    <name type="common">Eelgrass</name>
    <dbReference type="NCBI Taxonomy" id="29655"/>
    <lineage>
        <taxon>Eukaryota</taxon>
        <taxon>Viridiplantae</taxon>
        <taxon>Streptophyta</taxon>
        <taxon>Embryophyta</taxon>
        <taxon>Tracheophyta</taxon>
        <taxon>Spermatophyta</taxon>
        <taxon>Magnoliopsida</taxon>
        <taxon>Liliopsida</taxon>
        <taxon>Zosteraceae</taxon>
        <taxon>Zostera</taxon>
    </lineage>
</organism>
<comment type="caution">
    <text evidence="2">The sequence shown here is derived from an EMBL/GenBank/DDBJ whole genome shotgun (WGS) entry which is preliminary data.</text>
</comment>
<feature type="compositionally biased region" description="Low complexity" evidence="1">
    <location>
        <begin position="170"/>
        <end position="183"/>
    </location>
</feature>
<evidence type="ECO:0000256" key="1">
    <source>
        <dbReference type="SAM" id="MobiDB-lite"/>
    </source>
</evidence>
<evidence type="ECO:0000313" key="2">
    <source>
        <dbReference type="EMBL" id="KMZ64818.1"/>
    </source>
</evidence>
<accession>A0A0K9P730</accession>
<dbReference type="Proteomes" id="UP000036987">
    <property type="component" value="Unassembled WGS sequence"/>
</dbReference>
<sequence length="191" mass="20791">MTSGTNGRRHQLPPSFTSSISSLNIPFSWETLPGVPKPVSGFSTNSSLPLRPSALPLPPHLHGTSLRGFLSMGGIKRTSCNHENGDGRGGARFVWDPFAIALAECTKEKGVDIDDSCHKTVVPPKVVRHRKSTRRTESRLGFWKLEFYGSCKAAACSVVESADKAVSLSTRRSSRSRSLSTSSPAYRMNCR</sequence>
<reference evidence="3" key="1">
    <citation type="journal article" date="2016" name="Nature">
        <title>The genome of the seagrass Zostera marina reveals angiosperm adaptation to the sea.</title>
        <authorList>
            <person name="Olsen J.L."/>
            <person name="Rouze P."/>
            <person name="Verhelst B."/>
            <person name="Lin Y.-C."/>
            <person name="Bayer T."/>
            <person name="Collen J."/>
            <person name="Dattolo E."/>
            <person name="De Paoli E."/>
            <person name="Dittami S."/>
            <person name="Maumus F."/>
            <person name="Michel G."/>
            <person name="Kersting A."/>
            <person name="Lauritano C."/>
            <person name="Lohaus R."/>
            <person name="Toepel M."/>
            <person name="Tonon T."/>
            <person name="Vanneste K."/>
            <person name="Amirebrahimi M."/>
            <person name="Brakel J."/>
            <person name="Bostroem C."/>
            <person name="Chovatia M."/>
            <person name="Grimwood J."/>
            <person name="Jenkins J.W."/>
            <person name="Jueterbock A."/>
            <person name="Mraz A."/>
            <person name="Stam W.T."/>
            <person name="Tice H."/>
            <person name="Bornberg-Bauer E."/>
            <person name="Green P.J."/>
            <person name="Pearson G.A."/>
            <person name="Procaccini G."/>
            <person name="Duarte C.M."/>
            <person name="Schmutz J."/>
            <person name="Reusch T.B.H."/>
            <person name="Van de Peer Y."/>
        </authorList>
    </citation>
    <scope>NUCLEOTIDE SEQUENCE [LARGE SCALE GENOMIC DNA]</scope>
    <source>
        <strain evidence="3">cv. Finnish</strain>
    </source>
</reference>
<name>A0A0K9P730_ZOSMR</name>
<feature type="region of interest" description="Disordered" evidence="1">
    <location>
        <begin position="170"/>
        <end position="191"/>
    </location>
</feature>